<dbReference type="InterPro" id="IPR009003">
    <property type="entry name" value="Peptidase_S1_PA"/>
</dbReference>
<dbReference type="GO" id="GO:0004252">
    <property type="term" value="F:serine-type endopeptidase activity"/>
    <property type="evidence" value="ECO:0007669"/>
    <property type="project" value="InterPro"/>
</dbReference>
<evidence type="ECO:0000259" key="5">
    <source>
        <dbReference type="PROSITE" id="PS50240"/>
    </source>
</evidence>
<dbReference type="PANTHER" id="PTHR24276">
    <property type="entry name" value="POLYSERASE-RELATED"/>
    <property type="match status" value="1"/>
</dbReference>
<accession>A0AAD7ZQX1</accession>
<proteinExistence type="predicted"/>
<gene>
    <name evidence="6" type="ORF">L9F63_020597</name>
</gene>
<evidence type="ECO:0000256" key="4">
    <source>
        <dbReference type="ARBA" id="ARBA00023157"/>
    </source>
</evidence>
<evidence type="ECO:0000256" key="3">
    <source>
        <dbReference type="ARBA" id="ARBA00022825"/>
    </source>
</evidence>
<evidence type="ECO:0000256" key="2">
    <source>
        <dbReference type="ARBA" id="ARBA00022801"/>
    </source>
</evidence>
<dbReference type="PANTHER" id="PTHR24276:SF98">
    <property type="entry name" value="FI18310P1-RELATED"/>
    <property type="match status" value="1"/>
</dbReference>
<dbReference type="EMBL" id="JASPKZ010007312">
    <property type="protein sequence ID" value="KAJ9585063.1"/>
    <property type="molecule type" value="Genomic_DNA"/>
</dbReference>
<reference evidence="6" key="2">
    <citation type="submission" date="2023-05" db="EMBL/GenBank/DDBJ databases">
        <authorList>
            <person name="Fouks B."/>
        </authorList>
    </citation>
    <scope>NUCLEOTIDE SEQUENCE</scope>
    <source>
        <strain evidence="6">Stay&amp;Tobe</strain>
        <tissue evidence="6">Testes</tissue>
    </source>
</reference>
<keyword evidence="3" id="KW-0720">Serine protease</keyword>
<keyword evidence="2" id="KW-0378">Hydrolase</keyword>
<sequence>VMIHATNQIECSGFVVSETAVITSASCFDSLNGDFSTVYVMNAGGGSVHLHEDYSIETKENNIAIILLNNAIVFQEGITLAAEDPQVNTECVVAGYGVTQPDAASGMVASYENVVITDCGDNLTGRVCAGAKGDTDTLGILCLGDLGAPLVCNNELVGIGVTDSSCGAGSPDLYQDIKDLNEWIQNMIQ</sequence>
<evidence type="ECO:0000256" key="1">
    <source>
        <dbReference type="ARBA" id="ARBA00022670"/>
    </source>
</evidence>
<dbReference type="PROSITE" id="PS50240">
    <property type="entry name" value="TRYPSIN_DOM"/>
    <property type="match status" value="1"/>
</dbReference>
<organism evidence="6 7">
    <name type="scientific">Diploptera punctata</name>
    <name type="common">Pacific beetle cockroach</name>
    <dbReference type="NCBI Taxonomy" id="6984"/>
    <lineage>
        <taxon>Eukaryota</taxon>
        <taxon>Metazoa</taxon>
        <taxon>Ecdysozoa</taxon>
        <taxon>Arthropoda</taxon>
        <taxon>Hexapoda</taxon>
        <taxon>Insecta</taxon>
        <taxon>Pterygota</taxon>
        <taxon>Neoptera</taxon>
        <taxon>Polyneoptera</taxon>
        <taxon>Dictyoptera</taxon>
        <taxon>Blattodea</taxon>
        <taxon>Blaberoidea</taxon>
        <taxon>Blaberidae</taxon>
        <taxon>Diplopterinae</taxon>
        <taxon>Diploptera</taxon>
    </lineage>
</organism>
<dbReference type="AlphaFoldDB" id="A0AAD7ZQX1"/>
<protein>
    <recommendedName>
        <fullName evidence="5">Peptidase S1 domain-containing protein</fullName>
    </recommendedName>
</protein>
<dbReference type="GO" id="GO:0006508">
    <property type="term" value="P:proteolysis"/>
    <property type="evidence" value="ECO:0007669"/>
    <property type="project" value="UniProtKB-KW"/>
</dbReference>
<feature type="non-terminal residue" evidence="6">
    <location>
        <position position="189"/>
    </location>
</feature>
<keyword evidence="4" id="KW-1015">Disulfide bond</keyword>
<keyword evidence="1" id="KW-0645">Protease</keyword>
<dbReference type="SMART" id="SM00020">
    <property type="entry name" value="Tryp_SPc"/>
    <property type="match status" value="1"/>
</dbReference>
<evidence type="ECO:0000313" key="7">
    <source>
        <dbReference type="Proteomes" id="UP001233999"/>
    </source>
</evidence>
<dbReference type="InterPro" id="IPR001254">
    <property type="entry name" value="Trypsin_dom"/>
</dbReference>
<dbReference type="InterPro" id="IPR043504">
    <property type="entry name" value="Peptidase_S1_PA_chymotrypsin"/>
</dbReference>
<dbReference type="Pfam" id="PF00089">
    <property type="entry name" value="Trypsin"/>
    <property type="match status" value="1"/>
</dbReference>
<comment type="caution">
    <text evidence="6">The sequence shown here is derived from an EMBL/GenBank/DDBJ whole genome shotgun (WGS) entry which is preliminary data.</text>
</comment>
<name>A0AAD7ZQX1_DIPPU</name>
<dbReference type="Proteomes" id="UP001233999">
    <property type="component" value="Unassembled WGS sequence"/>
</dbReference>
<feature type="domain" description="Peptidase S1" evidence="5">
    <location>
        <begin position="1"/>
        <end position="189"/>
    </location>
</feature>
<evidence type="ECO:0000313" key="6">
    <source>
        <dbReference type="EMBL" id="KAJ9585063.1"/>
    </source>
</evidence>
<keyword evidence="7" id="KW-1185">Reference proteome</keyword>
<dbReference type="Gene3D" id="2.40.10.10">
    <property type="entry name" value="Trypsin-like serine proteases"/>
    <property type="match status" value="1"/>
</dbReference>
<reference evidence="6" key="1">
    <citation type="journal article" date="2023" name="IScience">
        <title>Live-bearing cockroach genome reveals convergent evolutionary mechanisms linked to viviparity in insects and beyond.</title>
        <authorList>
            <person name="Fouks B."/>
            <person name="Harrison M.C."/>
            <person name="Mikhailova A.A."/>
            <person name="Marchal E."/>
            <person name="English S."/>
            <person name="Carruthers M."/>
            <person name="Jennings E.C."/>
            <person name="Chiamaka E.L."/>
            <person name="Frigard R.A."/>
            <person name="Pippel M."/>
            <person name="Attardo G.M."/>
            <person name="Benoit J.B."/>
            <person name="Bornberg-Bauer E."/>
            <person name="Tobe S.S."/>
        </authorList>
    </citation>
    <scope>NUCLEOTIDE SEQUENCE</scope>
    <source>
        <strain evidence="6">Stay&amp;Tobe</strain>
    </source>
</reference>
<dbReference type="SUPFAM" id="SSF50494">
    <property type="entry name" value="Trypsin-like serine proteases"/>
    <property type="match status" value="1"/>
</dbReference>
<dbReference type="InterPro" id="IPR050430">
    <property type="entry name" value="Peptidase_S1"/>
</dbReference>